<comment type="caution">
    <text evidence="4">The sequence shown here is derived from an EMBL/GenBank/DDBJ whole genome shotgun (WGS) entry which is preliminary data.</text>
</comment>
<dbReference type="PANTHER" id="PTHR43580:SF2">
    <property type="entry name" value="CYTOKINE-LIKE NUCLEAR FACTOR N-PAC"/>
    <property type="match status" value="1"/>
</dbReference>
<reference evidence="4 5" key="1">
    <citation type="submission" date="2017-06" db="EMBL/GenBank/DDBJ databases">
        <title>Ensifer strains isolated from leguminous trees and herbs display diverse denitrification phenotypes with some acting as strong N2O sinks.</title>
        <authorList>
            <person name="Woliy K."/>
            <person name="Mania D."/>
            <person name="Bakken L.R."/>
            <person name="Frostegard A."/>
        </authorList>
    </citation>
    <scope>NUCLEOTIDE SEQUENCE [LARGE SCALE GENOMIC DNA]</scope>
    <source>
        <strain evidence="4 5">AC50a</strain>
    </source>
</reference>
<dbReference type="Pfam" id="PF03446">
    <property type="entry name" value="NAD_binding_2"/>
    <property type="match status" value="1"/>
</dbReference>
<dbReference type="InterPro" id="IPR048666">
    <property type="entry name" value="RedAm-like_C"/>
</dbReference>
<feature type="domain" description="6-phosphogluconate dehydrogenase NADP-binding" evidence="2">
    <location>
        <begin position="4"/>
        <end position="152"/>
    </location>
</feature>
<dbReference type="InterPro" id="IPR006115">
    <property type="entry name" value="6PGDH_NADP-bd"/>
</dbReference>
<dbReference type="AlphaFoldDB" id="A0A2J0Z487"/>
<evidence type="ECO:0000313" key="5">
    <source>
        <dbReference type="Proteomes" id="UP000231987"/>
    </source>
</evidence>
<dbReference type="SUPFAM" id="SSF51735">
    <property type="entry name" value="NAD(P)-binding Rossmann-fold domains"/>
    <property type="match status" value="1"/>
</dbReference>
<dbReference type="PANTHER" id="PTHR43580">
    <property type="entry name" value="OXIDOREDUCTASE GLYR1-RELATED"/>
    <property type="match status" value="1"/>
</dbReference>
<dbReference type="InterPro" id="IPR013328">
    <property type="entry name" value="6PGD_dom2"/>
</dbReference>
<evidence type="ECO:0000313" key="4">
    <source>
        <dbReference type="EMBL" id="PJR15329.1"/>
    </source>
</evidence>
<feature type="domain" description="NADPH-dependent reductive aminase-like C-terminal" evidence="3">
    <location>
        <begin position="159"/>
        <end position="286"/>
    </location>
</feature>
<dbReference type="Pfam" id="PF21761">
    <property type="entry name" value="RedAm-like_C"/>
    <property type="match status" value="1"/>
</dbReference>
<dbReference type="Gene3D" id="1.10.1040.10">
    <property type="entry name" value="N-(1-d-carboxylethyl)-l-norvaline Dehydrogenase, domain 2"/>
    <property type="match status" value="1"/>
</dbReference>
<dbReference type="Proteomes" id="UP000231987">
    <property type="component" value="Unassembled WGS sequence"/>
</dbReference>
<name>A0A2J0Z487_RHIML</name>
<dbReference type="RefSeq" id="WP_100671813.1">
    <property type="nucleotide sequence ID" value="NZ_NJGD01000004.1"/>
</dbReference>
<accession>A0A2J0Z487</accession>
<dbReference type="PIRSF" id="PIRSF000103">
    <property type="entry name" value="HIBADH"/>
    <property type="match status" value="1"/>
</dbReference>
<proteinExistence type="predicted"/>
<evidence type="ECO:0000259" key="2">
    <source>
        <dbReference type="Pfam" id="PF03446"/>
    </source>
</evidence>
<dbReference type="GO" id="GO:0050661">
    <property type="term" value="F:NADP binding"/>
    <property type="evidence" value="ECO:0007669"/>
    <property type="project" value="InterPro"/>
</dbReference>
<evidence type="ECO:0000256" key="1">
    <source>
        <dbReference type="ARBA" id="ARBA00023002"/>
    </source>
</evidence>
<evidence type="ECO:0000259" key="3">
    <source>
        <dbReference type="Pfam" id="PF21761"/>
    </source>
</evidence>
<dbReference type="GO" id="GO:0016491">
    <property type="term" value="F:oxidoreductase activity"/>
    <property type="evidence" value="ECO:0007669"/>
    <property type="project" value="UniProtKB-KW"/>
</dbReference>
<protein>
    <submittedName>
        <fullName evidence="4">6-phosphogluconate dehydrogenase</fullName>
    </submittedName>
</protein>
<dbReference type="InterPro" id="IPR036291">
    <property type="entry name" value="NAD(P)-bd_dom_sf"/>
</dbReference>
<dbReference type="Gene3D" id="3.40.50.720">
    <property type="entry name" value="NAD(P)-binding Rossmann-like Domain"/>
    <property type="match status" value="1"/>
</dbReference>
<sequence>MSSISVLGMGAMGTALARTLLKNGHSVTVWNRTRSRAEPLAGAGAKIAESPAEALAASELAILCLVDYPAARAVLEQAKEALAGRDLLNLTNGTPGDARELGTWLAAKAAIYLDGGIMAIPPMIGGAGALILYSGSHALFDRHSSALEALAESRHLGEDEGLASLYDIALLSGMYGLFSGFLHASALVTSAEGKAVDFLPLLLPWIEAMSGTLPDLAGKIDSGMHARDVVSNIAMQKIALANIVRASEEQGVAPDFMQPMLRLAGDRVDSGGHGDDISAVVEVIRKRK</sequence>
<keyword evidence="1" id="KW-0560">Oxidoreductase</keyword>
<organism evidence="4 5">
    <name type="scientific">Rhizobium meliloti</name>
    <name type="common">Ensifer meliloti</name>
    <name type="synonym">Sinorhizobium meliloti</name>
    <dbReference type="NCBI Taxonomy" id="382"/>
    <lineage>
        <taxon>Bacteria</taxon>
        <taxon>Pseudomonadati</taxon>
        <taxon>Pseudomonadota</taxon>
        <taxon>Alphaproteobacteria</taxon>
        <taxon>Hyphomicrobiales</taxon>
        <taxon>Rhizobiaceae</taxon>
        <taxon>Sinorhizobium/Ensifer group</taxon>
        <taxon>Sinorhizobium</taxon>
    </lineage>
</organism>
<dbReference type="InterPro" id="IPR015815">
    <property type="entry name" value="HIBADH-related"/>
</dbReference>
<dbReference type="InterPro" id="IPR051265">
    <property type="entry name" value="HIBADH-related_NP60_sf"/>
</dbReference>
<gene>
    <name evidence="4" type="ORF">CEJ86_11465</name>
</gene>
<dbReference type="EMBL" id="NJGD01000004">
    <property type="protein sequence ID" value="PJR15329.1"/>
    <property type="molecule type" value="Genomic_DNA"/>
</dbReference>